<dbReference type="RefSeq" id="WP_190301470.1">
    <property type="nucleotide sequence ID" value="NZ_JACOIJ010000004.1"/>
</dbReference>
<evidence type="ECO:0000256" key="1">
    <source>
        <dbReference type="SAM" id="MobiDB-lite"/>
    </source>
</evidence>
<dbReference type="Proteomes" id="UP000651271">
    <property type="component" value="Unassembled WGS sequence"/>
</dbReference>
<name>A0ABR7YBI1_9SPHI</name>
<evidence type="ECO:0000313" key="5">
    <source>
        <dbReference type="Proteomes" id="UP000651271"/>
    </source>
</evidence>
<keyword evidence="5" id="KW-1185">Reference proteome</keyword>
<evidence type="ECO:0000259" key="3">
    <source>
        <dbReference type="Pfam" id="PF00930"/>
    </source>
</evidence>
<dbReference type="InterPro" id="IPR050278">
    <property type="entry name" value="Serine_Prot_S9B/DPPIV"/>
</dbReference>
<gene>
    <name evidence="4" type="ORF">H8B04_03530</name>
</gene>
<evidence type="ECO:0000259" key="2">
    <source>
        <dbReference type="Pfam" id="PF00326"/>
    </source>
</evidence>
<evidence type="ECO:0000313" key="4">
    <source>
        <dbReference type="EMBL" id="MBD1428647.1"/>
    </source>
</evidence>
<dbReference type="PANTHER" id="PTHR11731">
    <property type="entry name" value="PROTEASE FAMILY S9B,C DIPEPTIDYL-PEPTIDASE IV-RELATED"/>
    <property type="match status" value="1"/>
</dbReference>
<dbReference type="EMBL" id="JACOIJ010000004">
    <property type="protein sequence ID" value="MBD1428647.1"/>
    <property type="molecule type" value="Genomic_DNA"/>
</dbReference>
<dbReference type="SUPFAM" id="SSF53474">
    <property type="entry name" value="alpha/beta-Hydrolases"/>
    <property type="match status" value="1"/>
</dbReference>
<comment type="caution">
    <text evidence="4">The sequence shown here is derived from an EMBL/GenBank/DDBJ whole genome shotgun (WGS) entry which is preliminary data.</text>
</comment>
<organism evidence="4 5">
    <name type="scientific">Sphingobacterium litopenaei</name>
    <dbReference type="NCBI Taxonomy" id="2763500"/>
    <lineage>
        <taxon>Bacteria</taxon>
        <taxon>Pseudomonadati</taxon>
        <taxon>Bacteroidota</taxon>
        <taxon>Sphingobacteriia</taxon>
        <taxon>Sphingobacteriales</taxon>
        <taxon>Sphingobacteriaceae</taxon>
        <taxon>Sphingobacterium</taxon>
    </lineage>
</organism>
<dbReference type="PANTHER" id="PTHR11731:SF118">
    <property type="entry name" value="BLR1971 PROTEIN"/>
    <property type="match status" value="1"/>
</dbReference>
<dbReference type="Gene3D" id="3.40.50.1820">
    <property type="entry name" value="alpha/beta hydrolase"/>
    <property type="match status" value="1"/>
</dbReference>
<dbReference type="InterPro" id="IPR029058">
    <property type="entry name" value="AB_hydrolase_fold"/>
</dbReference>
<sequence length="745" mass="85372">MIRKIVPVIVFIANVITVFAQGTLEDYQRSKKFRAALSDALYYIPTNIKWNKKGDAFLYEQRTSEGKEFVWVDANARKKEQLFDNKALADQLEKASGQKVDINSLNGYSIKLLGKDTVEFAYNNALWQWNRSSSSLKKVRDVEENQRSGGYWGQRRDDTQGRPVTSPDKKKTAYIKNHNLYYALVDDPKSEKQLTFDGSPGEYYSAHILWSPDSKKIVGVRTTKQDVRILTLLESSPTDQLQPKLQTRHYAKPGDALPQYYPAICNIETNKVFVADKQLIDNQFSIGALSWREDSKSIVFEFNKRGHQQYALVKLDAENGQTKYIINEVSNTFIDYSGKKYRYDVNDGKEIIWASERDGWNHLYRIDGETGQVLNQITKGDWVVRKVVYVDEKNRKIIFEGSGRIKNQDPYLIHYYKIDFDGKNLKELTKEEANHTAYFNEDYSYFVDQYSLINKAPVTVLRDHSGKIVMELEKGDESKLFESGWKAAEVFTSKSRDNKYDIWGIIVRPTNFDPNKKYPVIEYIYAGPHSSFVPKTFNANPSGMQELAELGFIVVQIDGMGTSNRSKEFHNVAWKNLKDAGFPDRIKWIKAAAQKYPYMDIDRVGIYGTSAGGQSSTGGVLFHPEFYKVAVSSCGCHDNRMDKIWWNEQWMGWPVGPEYAECSNVENAYRLQGKLMLIVGEVDDNVDPSSTYQLTNALIKANKDHELILVPGMGHSSGGDYGERKRRDFFVKHLIGVDPPAWNVY</sequence>
<accession>A0ABR7YBI1</accession>
<reference evidence="4 5" key="1">
    <citation type="submission" date="2020-08" db="EMBL/GenBank/DDBJ databases">
        <title>Sphingobacterium sp. DN04309 isolated from aquaculture water.</title>
        <authorList>
            <person name="Zhang M."/>
        </authorList>
    </citation>
    <scope>NUCLEOTIDE SEQUENCE [LARGE SCALE GENOMIC DNA]</scope>
    <source>
        <strain evidence="4 5">DN04309</strain>
    </source>
</reference>
<proteinExistence type="predicted"/>
<protein>
    <submittedName>
        <fullName evidence="4">DPP IV N-terminal domain-containing protein</fullName>
    </submittedName>
</protein>
<feature type="region of interest" description="Disordered" evidence="1">
    <location>
        <begin position="147"/>
        <end position="169"/>
    </location>
</feature>
<feature type="domain" description="Dipeptidylpeptidase IV N-terminal" evidence="3">
    <location>
        <begin position="157"/>
        <end position="452"/>
    </location>
</feature>
<dbReference type="Gene3D" id="2.140.10.30">
    <property type="entry name" value="Dipeptidylpeptidase IV, N-terminal domain"/>
    <property type="match status" value="1"/>
</dbReference>
<dbReference type="SUPFAM" id="SSF82171">
    <property type="entry name" value="DPP6 N-terminal domain-like"/>
    <property type="match status" value="1"/>
</dbReference>
<dbReference type="Pfam" id="PF00326">
    <property type="entry name" value="Peptidase_S9"/>
    <property type="match status" value="1"/>
</dbReference>
<dbReference type="InterPro" id="IPR001375">
    <property type="entry name" value="Peptidase_S9_cat"/>
</dbReference>
<feature type="domain" description="Peptidase S9 prolyl oligopeptidase catalytic" evidence="2">
    <location>
        <begin position="544"/>
        <end position="731"/>
    </location>
</feature>
<dbReference type="InterPro" id="IPR002469">
    <property type="entry name" value="Peptidase_S9B_N"/>
</dbReference>
<dbReference type="Pfam" id="PF00930">
    <property type="entry name" value="DPPIV_N"/>
    <property type="match status" value="1"/>
</dbReference>